<dbReference type="InterPro" id="IPR013087">
    <property type="entry name" value="Znf_C2H2_type"/>
</dbReference>
<keyword evidence="1" id="KW-0479">Metal-binding</keyword>
<evidence type="ECO:0000313" key="5">
    <source>
        <dbReference type="Proteomes" id="UP000607653"/>
    </source>
</evidence>
<comment type="caution">
    <text evidence="4">The sequence shown here is derived from an EMBL/GenBank/DDBJ whole genome shotgun (WGS) entry which is preliminary data.</text>
</comment>
<gene>
    <name evidence="4" type="ORF">HUJ06_015725</name>
</gene>
<dbReference type="AlphaFoldDB" id="A0A822Z8M1"/>
<accession>A0A822Z8M1</accession>
<organism evidence="4 5">
    <name type="scientific">Nelumbo nucifera</name>
    <name type="common">Sacred lotus</name>
    <dbReference type="NCBI Taxonomy" id="4432"/>
    <lineage>
        <taxon>Eukaryota</taxon>
        <taxon>Viridiplantae</taxon>
        <taxon>Streptophyta</taxon>
        <taxon>Embryophyta</taxon>
        <taxon>Tracheophyta</taxon>
        <taxon>Spermatophyta</taxon>
        <taxon>Magnoliopsida</taxon>
        <taxon>Proteales</taxon>
        <taxon>Nelumbonaceae</taxon>
        <taxon>Nelumbo</taxon>
    </lineage>
</organism>
<dbReference type="InterPro" id="IPR053266">
    <property type="entry name" value="Zinc_finger_protein_7"/>
</dbReference>
<evidence type="ECO:0000256" key="1">
    <source>
        <dbReference type="PROSITE-ProRule" id="PRU00042"/>
    </source>
</evidence>
<feature type="region of interest" description="Disordered" evidence="2">
    <location>
        <begin position="1"/>
        <end position="34"/>
    </location>
</feature>
<dbReference type="EMBL" id="DUZY01000005">
    <property type="protein sequence ID" value="DAD41402.1"/>
    <property type="molecule type" value="Genomic_DNA"/>
</dbReference>
<evidence type="ECO:0000259" key="3">
    <source>
        <dbReference type="PROSITE" id="PS50157"/>
    </source>
</evidence>
<evidence type="ECO:0000256" key="2">
    <source>
        <dbReference type="SAM" id="MobiDB-lite"/>
    </source>
</evidence>
<keyword evidence="5" id="KW-1185">Reference proteome</keyword>
<feature type="compositionally biased region" description="Basic and acidic residues" evidence="2">
    <location>
        <begin position="20"/>
        <end position="34"/>
    </location>
</feature>
<dbReference type="PROSITE" id="PS00028">
    <property type="entry name" value="ZINC_FINGER_C2H2_1"/>
    <property type="match status" value="1"/>
</dbReference>
<dbReference type="Proteomes" id="UP000607653">
    <property type="component" value="Unassembled WGS sequence"/>
</dbReference>
<keyword evidence="1" id="KW-0863">Zinc-finger</keyword>
<feature type="compositionally biased region" description="Polar residues" evidence="2">
    <location>
        <begin position="10"/>
        <end position="19"/>
    </location>
</feature>
<reference evidence="4 5" key="1">
    <citation type="journal article" date="2020" name="Mol. Biol. Evol.">
        <title>Distinct Expression and Methylation Patterns for Genes with Different Fates following a Single Whole-Genome Duplication in Flowering Plants.</title>
        <authorList>
            <person name="Shi T."/>
            <person name="Rahmani R.S."/>
            <person name="Gugger P.F."/>
            <person name="Wang M."/>
            <person name="Li H."/>
            <person name="Zhang Y."/>
            <person name="Li Z."/>
            <person name="Wang Q."/>
            <person name="Van de Peer Y."/>
            <person name="Marchal K."/>
            <person name="Chen J."/>
        </authorList>
    </citation>
    <scope>NUCLEOTIDE SEQUENCE [LARGE SCALE GENOMIC DNA]</scope>
    <source>
        <tissue evidence="4">Leaf</tissue>
    </source>
</reference>
<dbReference type="PANTHER" id="PTHR47593:SF8">
    <property type="entry name" value="OS12G0581900 PROTEIN"/>
    <property type="match status" value="1"/>
</dbReference>
<protein>
    <recommendedName>
        <fullName evidence="3">C2H2-type domain-containing protein</fullName>
    </recommendedName>
</protein>
<dbReference type="SUPFAM" id="SSF57667">
    <property type="entry name" value="beta-beta-alpha zinc fingers"/>
    <property type="match status" value="1"/>
</dbReference>
<feature type="domain" description="C2H2-type" evidence="3">
    <location>
        <begin position="64"/>
        <end position="91"/>
    </location>
</feature>
<evidence type="ECO:0000313" key="4">
    <source>
        <dbReference type="EMBL" id="DAD41402.1"/>
    </source>
</evidence>
<sequence>MIKQTEEDSTTQMSTNNQKVELKSRNNNDGGMDREEWLNLSLGRSEPCNRNLDPQSKPASNKVFSCNFCMRKFFSSQALGGHQNAHKRERGATRRFQSHKMATTVSLPHNASPIMQSLGARPHSLVHKPSKEGTGLVARFNNPNSGYGMAWAPFTFEEAMDMMWPGSFHLDPKLSIQPSELQKIDLNLSL</sequence>
<dbReference type="GO" id="GO:0008270">
    <property type="term" value="F:zinc ion binding"/>
    <property type="evidence" value="ECO:0007669"/>
    <property type="project" value="UniProtKB-KW"/>
</dbReference>
<dbReference type="PANTHER" id="PTHR47593">
    <property type="entry name" value="ZINC FINGER PROTEIN 4-LIKE"/>
    <property type="match status" value="1"/>
</dbReference>
<dbReference type="PROSITE" id="PS50157">
    <property type="entry name" value="ZINC_FINGER_C2H2_2"/>
    <property type="match status" value="1"/>
</dbReference>
<dbReference type="InterPro" id="IPR036236">
    <property type="entry name" value="Znf_C2H2_sf"/>
</dbReference>
<proteinExistence type="predicted"/>
<keyword evidence="1" id="KW-0862">Zinc</keyword>
<name>A0A822Z8M1_NELNU</name>
<dbReference type="Gene3D" id="3.30.160.60">
    <property type="entry name" value="Classic Zinc Finger"/>
    <property type="match status" value="1"/>
</dbReference>